<dbReference type="RefSeq" id="WP_152899593.1">
    <property type="nucleotide sequence ID" value="NZ_WHUV01000007.1"/>
</dbReference>
<gene>
    <name evidence="1" type="ORF">GDH07_29240</name>
</gene>
<accession>A0A7X1PTG6</accession>
<reference evidence="1 2" key="1">
    <citation type="submission" date="2019-10" db="EMBL/GenBank/DDBJ databases">
        <title>Pseudomonas dajingensis sp. nov., isolated from the profound head ulcers of farmed Murray cod (Maccullochella peelii peelii).</title>
        <authorList>
            <person name="Liu Y."/>
        </authorList>
    </citation>
    <scope>NUCLEOTIDE SEQUENCE [LARGE SCALE GENOMIC DNA]</scope>
    <source>
        <strain evidence="1 2">MC042</strain>
    </source>
</reference>
<sequence length="120" mass="12541">MLRIRGSIGDLSVDLTLELDAGDWAQLAGQLGAQLQAAQPAQPASAGVASKPPSQDDTLWQTAQDLLRQAGQLSGPELLEQLEGLAGSAAAGKRLLVRLRHCAQVKVVSGADTPIYSWVS</sequence>
<dbReference type="Proteomes" id="UP000486534">
    <property type="component" value="Unassembled WGS sequence"/>
</dbReference>
<dbReference type="EMBL" id="WHUV01000007">
    <property type="protein sequence ID" value="MQA57413.1"/>
    <property type="molecule type" value="Genomic_DNA"/>
</dbReference>
<comment type="caution">
    <text evidence="1">The sequence shown here is derived from an EMBL/GenBank/DDBJ whole genome shotgun (WGS) entry which is preliminary data.</text>
</comment>
<evidence type="ECO:0000313" key="1">
    <source>
        <dbReference type="EMBL" id="MQA57413.1"/>
    </source>
</evidence>
<protein>
    <submittedName>
        <fullName evidence="1">Uncharacterized protein</fullName>
    </submittedName>
</protein>
<organism evidence="1 2">
    <name type="scientific">Pseudomonas piscis</name>
    <dbReference type="NCBI Taxonomy" id="2614538"/>
    <lineage>
        <taxon>Bacteria</taxon>
        <taxon>Pseudomonadati</taxon>
        <taxon>Pseudomonadota</taxon>
        <taxon>Gammaproteobacteria</taxon>
        <taxon>Pseudomonadales</taxon>
        <taxon>Pseudomonadaceae</taxon>
        <taxon>Pseudomonas</taxon>
    </lineage>
</organism>
<dbReference type="AlphaFoldDB" id="A0A7X1PTG6"/>
<evidence type="ECO:0000313" key="2">
    <source>
        <dbReference type="Proteomes" id="UP000486534"/>
    </source>
</evidence>
<name>A0A7X1PTG6_9PSED</name>
<proteinExistence type="predicted"/>